<dbReference type="EMBL" id="JAEFBK010000007">
    <property type="protein sequence ID" value="KAG7586834.1"/>
    <property type="molecule type" value="Genomic_DNA"/>
</dbReference>
<keyword evidence="1" id="KW-0175">Coiled coil</keyword>
<dbReference type="Proteomes" id="UP000694240">
    <property type="component" value="Chromosome 7"/>
</dbReference>
<evidence type="ECO:0000256" key="2">
    <source>
        <dbReference type="SAM" id="MobiDB-lite"/>
    </source>
</evidence>
<evidence type="ECO:0000313" key="3">
    <source>
        <dbReference type="EMBL" id="KAG7586834.1"/>
    </source>
</evidence>
<feature type="coiled-coil region" evidence="1">
    <location>
        <begin position="65"/>
        <end position="92"/>
    </location>
</feature>
<feature type="region of interest" description="Disordered" evidence="2">
    <location>
        <begin position="122"/>
        <end position="154"/>
    </location>
</feature>
<proteinExistence type="predicted"/>
<accession>A0A8T2BP77</accession>
<name>A0A8T2BP77_9BRAS</name>
<comment type="caution">
    <text evidence="3">The sequence shown here is derived from an EMBL/GenBank/DDBJ whole genome shotgun (WGS) entry which is preliminary data.</text>
</comment>
<protein>
    <submittedName>
        <fullName evidence="3">RNA-binding domain superfamily</fullName>
    </submittedName>
</protein>
<sequence>MAGSSKKSDTKSEAAAPAVIKATKSLRNSMRDQDSKTKVNLKKPKKVVIAPFEKKKITKGFVWKNFEKKEMIKEFADRLQRLEAKVDLLVTKAHLLATKADIQELFIPAKGEKVPAMKPLAKAASDSDDSYMDTSSEDESSSAEAPANKPAASAAKPAANNSFFSVGGNGQSFSVTGFDSSLPVDDIKSALSIYFSYFGKITRVFVPPSHGTGGSLGYAYIDLIEGANKALKLGTHVVGGWDLVVGKAEPIRSGSTWPFPGRCGNQGRCTFC</sequence>
<organism evidence="3 4">
    <name type="scientific">Arabidopsis thaliana x Arabidopsis arenosa</name>
    <dbReference type="NCBI Taxonomy" id="1240361"/>
    <lineage>
        <taxon>Eukaryota</taxon>
        <taxon>Viridiplantae</taxon>
        <taxon>Streptophyta</taxon>
        <taxon>Embryophyta</taxon>
        <taxon>Tracheophyta</taxon>
        <taxon>Spermatophyta</taxon>
        <taxon>Magnoliopsida</taxon>
        <taxon>eudicotyledons</taxon>
        <taxon>Gunneridae</taxon>
        <taxon>Pentapetalae</taxon>
        <taxon>rosids</taxon>
        <taxon>malvids</taxon>
        <taxon>Brassicales</taxon>
        <taxon>Brassicaceae</taxon>
        <taxon>Camelineae</taxon>
        <taxon>Arabidopsis</taxon>
    </lineage>
</organism>
<feature type="compositionally biased region" description="Acidic residues" evidence="2">
    <location>
        <begin position="126"/>
        <end position="141"/>
    </location>
</feature>
<dbReference type="AlphaFoldDB" id="A0A8T2BP77"/>
<keyword evidence="4" id="KW-1185">Reference proteome</keyword>
<feature type="compositionally biased region" description="Low complexity" evidence="2">
    <location>
        <begin position="142"/>
        <end position="154"/>
    </location>
</feature>
<evidence type="ECO:0000256" key="1">
    <source>
        <dbReference type="SAM" id="Coils"/>
    </source>
</evidence>
<gene>
    <name evidence="3" type="ORF">ISN45_Aa02g020920</name>
</gene>
<reference evidence="3 4" key="1">
    <citation type="submission" date="2020-12" db="EMBL/GenBank/DDBJ databases">
        <title>Concerted genomic and epigenomic changes stabilize Arabidopsis allopolyploids.</title>
        <authorList>
            <person name="Chen Z."/>
        </authorList>
    </citation>
    <scope>NUCLEOTIDE SEQUENCE [LARGE SCALE GENOMIC DNA]</scope>
    <source>
        <strain evidence="3">Allo738</strain>
        <tissue evidence="3">Leaf</tissue>
    </source>
</reference>
<evidence type="ECO:0000313" key="4">
    <source>
        <dbReference type="Proteomes" id="UP000694240"/>
    </source>
</evidence>